<keyword evidence="5 7" id="KW-0727">SH2 domain</keyword>
<evidence type="ECO:0000313" key="13">
    <source>
        <dbReference type="Proteomes" id="UP000005226"/>
    </source>
</evidence>
<dbReference type="InterPro" id="IPR035022">
    <property type="entry name" value="PI3kinase_P85_nSH2"/>
</dbReference>
<dbReference type="Ensembl" id="ENSTRUT00000066219.1">
    <property type="protein sequence ID" value="ENSTRUP00000070928.1"/>
    <property type="gene ID" value="ENSTRUG00000010476.3"/>
</dbReference>
<dbReference type="GO" id="GO:0046935">
    <property type="term" value="F:1-phosphatidylinositol-3-kinase regulator activity"/>
    <property type="evidence" value="ECO:0007669"/>
    <property type="project" value="TreeGrafter"/>
</dbReference>
<dbReference type="GO" id="GO:0008286">
    <property type="term" value="P:insulin receptor signaling pathway"/>
    <property type="evidence" value="ECO:0007669"/>
    <property type="project" value="TreeGrafter"/>
</dbReference>
<dbReference type="SUPFAM" id="SSF50044">
    <property type="entry name" value="SH3-domain"/>
    <property type="match status" value="1"/>
</dbReference>
<feature type="domain" description="SH3" evidence="11">
    <location>
        <begin position="3"/>
        <end position="80"/>
    </location>
</feature>
<dbReference type="SMART" id="SM00326">
    <property type="entry name" value="SH3"/>
    <property type="match status" value="1"/>
</dbReference>
<keyword evidence="13" id="KW-1185">Reference proteome</keyword>
<accession>A0A674NB82</accession>
<evidence type="ECO:0000259" key="10">
    <source>
        <dbReference type="PROSITE" id="PS50001"/>
    </source>
</evidence>
<feature type="coiled-coil region" evidence="9">
    <location>
        <begin position="304"/>
        <end position="352"/>
    </location>
</feature>
<dbReference type="Gene3D" id="1.10.287.1490">
    <property type="match status" value="1"/>
</dbReference>
<dbReference type="InterPro" id="IPR036028">
    <property type="entry name" value="SH3-like_dom_sf"/>
</dbReference>
<keyword evidence="3" id="KW-0597">Phosphoprotein</keyword>
<proteinExistence type="inferred from homology"/>
<evidence type="ECO:0000313" key="12">
    <source>
        <dbReference type="Ensembl" id="ENSTRUP00000070928.1"/>
    </source>
</evidence>
<evidence type="ECO:0000256" key="6">
    <source>
        <dbReference type="ARBA" id="ARBA00023288"/>
    </source>
</evidence>
<keyword evidence="4" id="KW-0677">Repeat</keyword>
<dbReference type="FunFam" id="3.30.505.10:FF:000006">
    <property type="entry name" value="Phosphatidylinositol 3-kinase regulatory subunit alpha"/>
    <property type="match status" value="1"/>
</dbReference>
<feature type="domain" description="SH2" evidence="10">
    <location>
        <begin position="125"/>
        <end position="220"/>
    </location>
</feature>
<dbReference type="PANTHER" id="PTHR10155">
    <property type="entry name" value="PHOSPHATIDYLINOSITOL 3-KINASE REGULATORY SUBUNIT"/>
    <property type="match status" value="1"/>
</dbReference>
<organism evidence="12 13">
    <name type="scientific">Takifugu rubripes</name>
    <name type="common">Japanese pufferfish</name>
    <name type="synonym">Fugu rubripes</name>
    <dbReference type="NCBI Taxonomy" id="31033"/>
    <lineage>
        <taxon>Eukaryota</taxon>
        <taxon>Metazoa</taxon>
        <taxon>Chordata</taxon>
        <taxon>Craniata</taxon>
        <taxon>Vertebrata</taxon>
        <taxon>Euteleostomi</taxon>
        <taxon>Actinopterygii</taxon>
        <taxon>Neopterygii</taxon>
        <taxon>Teleostei</taxon>
        <taxon>Neoteleostei</taxon>
        <taxon>Acanthomorphata</taxon>
        <taxon>Eupercaria</taxon>
        <taxon>Tetraodontiformes</taxon>
        <taxon>Tetradontoidea</taxon>
        <taxon>Tetraodontidae</taxon>
        <taxon>Takifugu</taxon>
    </lineage>
</organism>
<dbReference type="GO" id="GO:0005942">
    <property type="term" value="C:phosphatidylinositol 3-kinase complex"/>
    <property type="evidence" value="ECO:0007669"/>
    <property type="project" value="TreeGrafter"/>
</dbReference>
<evidence type="ECO:0000256" key="1">
    <source>
        <dbReference type="ARBA" id="ARBA00009442"/>
    </source>
</evidence>
<reference evidence="12" key="3">
    <citation type="submission" date="2025-09" db="UniProtKB">
        <authorList>
            <consortium name="Ensembl"/>
        </authorList>
    </citation>
    <scope>IDENTIFICATION</scope>
</reference>
<evidence type="ECO:0000256" key="9">
    <source>
        <dbReference type="SAM" id="Coils"/>
    </source>
</evidence>
<sequence length="521" mass="60896">MAVEGFQYVALHSFTKDQEEDLDLQPGDLLTVSKASLLSMDNYSEGCEEQPEHLGWLLGYNERTKQRGDFPGTYVKFVGSMKMALPSIQPRSQRPLPAAPRPDSSQGRIFFFFFFSPSLLTDAEWYWGEISREEVNEKLRDTPDGTFLVRDASSKLEGEYTLTLRKGGNNKLIKIYHREARYGFSEPLTFLTVVELINHYRHESLAQYNAKLDTKLLYPVSKYQQLVKENSIEEVGEQLKVYHEQYQEKSREYDCLYEEYTRTSQELQMKRTAIEAFNETIKIFEEQCETQERYSRESLERFQREGNEKEIQKIQSNSERLKSRVKEIHDSKRKLEQDLRQQVSDNREIDKKMNSLKPDLMQLRKIREQYLIWLTQKGTRQKKINEWLGIKNEADDSYSLEEDEGSPHHDESTWYVGDIKRSHAEELLRGKCDGTFLIRESQTQKGSYACSVVVDGDAKHCVVYKTVTGYGFAEPYNLYSSLKDLVLHYKNVSLVQHNDHLNVTLAHPVLARSQNQNQHPR</sequence>
<evidence type="ECO:0000256" key="2">
    <source>
        <dbReference type="ARBA" id="ARBA00022443"/>
    </source>
</evidence>
<dbReference type="GeneTree" id="ENSGT00940000157050"/>
<evidence type="ECO:0000256" key="5">
    <source>
        <dbReference type="ARBA" id="ARBA00022999"/>
    </source>
</evidence>
<evidence type="ECO:0000256" key="7">
    <source>
        <dbReference type="PROSITE-ProRule" id="PRU00191"/>
    </source>
</evidence>
<protein>
    <submittedName>
        <fullName evidence="12">Phosphoinositide-3-kinase, regulatory subunit 2 (beta)</fullName>
    </submittedName>
</protein>
<dbReference type="InterPro" id="IPR000980">
    <property type="entry name" value="SH2"/>
</dbReference>
<evidence type="ECO:0000256" key="3">
    <source>
        <dbReference type="ARBA" id="ARBA00022553"/>
    </source>
</evidence>
<name>A0A674NB82_TAKRU</name>
<dbReference type="GO" id="GO:0046854">
    <property type="term" value="P:phosphatidylinositol phosphate biosynthetic process"/>
    <property type="evidence" value="ECO:0007669"/>
    <property type="project" value="TreeGrafter"/>
</dbReference>
<dbReference type="CDD" id="cd09930">
    <property type="entry name" value="SH2_cSH2_p85_like"/>
    <property type="match status" value="1"/>
</dbReference>
<dbReference type="Pfam" id="PF16454">
    <property type="entry name" value="PI3K_P85_iSH2"/>
    <property type="match status" value="1"/>
</dbReference>
<dbReference type="Proteomes" id="UP000005226">
    <property type="component" value="Chromosome 22"/>
</dbReference>
<dbReference type="InterPro" id="IPR036860">
    <property type="entry name" value="SH2_dom_sf"/>
</dbReference>
<evidence type="ECO:0000259" key="11">
    <source>
        <dbReference type="PROSITE" id="PS50002"/>
    </source>
</evidence>
<gene>
    <name evidence="12" type="primary">pik3r2</name>
</gene>
<dbReference type="CDD" id="cd12926">
    <property type="entry name" value="iSH2_PIK3R2"/>
    <property type="match status" value="1"/>
</dbReference>
<keyword evidence="9" id="KW-0175">Coiled coil</keyword>
<dbReference type="SMART" id="SM00252">
    <property type="entry name" value="SH2"/>
    <property type="match status" value="2"/>
</dbReference>
<dbReference type="PANTHER" id="PTHR10155:SF1">
    <property type="entry name" value="PHOSPHATIDYLINOSITOL 3-KINASE REGULATORY SUBUNIT BETA"/>
    <property type="match status" value="1"/>
</dbReference>
<keyword evidence="2 8" id="KW-0728">SH3 domain</keyword>
<dbReference type="Gene3D" id="3.30.505.10">
    <property type="entry name" value="SH2 domain"/>
    <property type="match status" value="2"/>
</dbReference>
<dbReference type="InterPro" id="IPR035020">
    <property type="entry name" value="PI3kinase_P85_cSH2"/>
</dbReference>
<dbReference type="Pfam" id="PF00017">
    <property type="entry name" value="SH2"/>
    <property type="match status" value="2"/>
</dbReference>
<dbReference type="AlphaFoldDB" id="A0A674NB82"/>
<feature type="domain" description="SH2" evidence="10">
    <location>
        <begin position="414"/>
        <end position="509"/>
    </location>
</feature>
<dbReference type="SUPFAM" id="SSF55550">
    <property type="entry name" value="SH2 domain"/>
    <property type="match status" value="2"/>
</dbReference>
<keyword evidence="6" id="KW-0449">Lipoprotein</keyword>
<reference evidence="12" key="2">
    <citation type="submission" date="2025-08" db="UniProtKB">
        <authorList>
            <consortium name="Ensembl"/>
        </authorList>
    </citation>
    <scope>IDENTIFICATION</scope>
</reference>
<dbReference type="PROSITE" id="PS50001">
    <property type="entry name" value="SH2"/>
    <property type="match status" value="2"/>
</dbReference>
<dbReference type="InterPro" id="IPR001452">
    <property type="entry name" value="SH3_domain"/>
</dbReference>
<dbReference type="Gene3D" id="2.30.30.40">
    <property type="entry name" value="SH3 Domains"/>
    <property type="match status" value="1"/>
</dbReference>
<dbReference type="FunFam" id="1.10.287.1490:FF:000001">
    <property type="entry name" value="Putative phosphatidylinositol 3-kinase regulatory subunit alpha"/>
    <property type="match status" value="1"/>
</dbReference>
<dbReference type="CDD" id="cd09942">
    <property type="entry name" value="SH2_nSH2_p85_like"/>
    <property type="match status" value="1"/>
</dbReference>
<dbReference type="FunFam" id="2.30.30.40:FF:000075">
    <property type="entry name" value="phosphatidylinositol 3-kinase regulatory subunit alpha"/>
    <property type="match status" value="1"/>
</dbReference>
<dbReference type="PROSITE" id="PS50002">
    <property type="entry name" value="SH3"/>
    <property type="match status" value="1"/>
</dbReference>
<reference evidence="12 13" key="1">
    <citation type="journal article" date="2011" name="Genome Biol. Evol.">
        <title>Integration of the genetic map and genome assembly of fugu facilitates insights into distinct features of genome evolution in teleosts and mammals.</title>
        <authorList>
            <person name="Kai W."/>
            <person name="Kikuchi K."/>
            <person name="Tohari S."/>
            <person name="Chew A.K."/>
            <person name="Tay A."/>
            <person name="Fujiwara A."/>
            <person name="Hosoya S."/>
            <person name="Suetake H."/>
            <person name="Naruse K."/>
            <person name="Brenner S."/>
            <person name="Suzuki Y."/>
            <person name="Venkatesh B."/>
        </authorList>
    </citation>
    <scope>NUCLEOTIDE SEQUENCE [LARGE SCALE GENOMIC DNA]</scope>
</reference>
<dbReference type="FunFam" id="3.30.505.10:FF:000014">
    <property type="entry name" value="Phosphatidylinositol 3-kinase regulatory subunit alpha"/>
    <property type="match status" value="1"/>
</dbReference>
<dbReference type="PRINTS" id="PR00401">
    <property type="entry name" value="SH2DOMAIN"/>
</dbReference>
<dbReference type="PRINTS" id="PR00678">
    <property type="entry name" value="PI3KINASEP85"/>
</dbReference>
<comment type="similarity">
    <text evidence="1">Belongs to the PI3K p85 subunit family.</text>
</comment>
<evidence type="ECO:0000256" key="8">
    <source>
        <dbReference type="PROSITE-ProRule" id="PRU00192"/>
    </source>
</evidence>
<dbReference type="InterPro" id="IPR032498">
    <property type="entry name" value="PI3K_P85_iSH2"/>
</dbReference>
<evidence type="ECO:0000256" key="4">
    <source>
        <dbReference type="ARBA" id="ARBA00022737"/>
    </source>
</evidence>